<accession>E4X020</accession>
<dbReference type="OrthoDB" id="10315206at2759"/>
<evidence type="ECO:0000313" key="2">
    <source>
        <dbReference type="EMBL" id="CBY37842.1"/>
    </source>
</evidence>
<proteinExistence type="predicted"/>
<dbReference type="EMBL" id="FN655071">
    <property type="protein sequence ID" value="CBY37842.1"/>
    <property type="molecule type" value="Genomic_DNA"/>
</dbReference>
<evidence type="ECO:0000313" key="3">
    <source>
        <dbReference type="Proteomes" id="UP000001307"/>
    </source>
</evidence>
<reference evidence="1" key="1">
    <citation type="journal article" date="2010" name="Science">
        <title>Plasticity of animal genome architecture unmasked by rapid evolution of a pelagic tunicate.</title>
        <authorList>
            <person name="Denoeud F."/>
            <person name="Henriet S."/>
            <person name="Mungpakdee S."/>
            <person name="Aury J.M."/>
            <person name="Da Silva C."/>
            <person name="Brinkmann H."/>
            <person name="Mikhaleva J."/>
            <person name="Olsen L.C."/>
            <person name="Jubin C."/>
            <person name="Canestro C."/>
            <person name="Bouquet J.M."/>
            <person name="Danks G."/>
            <person name="Poulain J."/>
            <person name="Campsteijn C."/>
            <person name="Adamski M."/>
            <person name="Cross I."/>
            <person name="Yadetie F."/>
            <person name="Muffato M."/>
            <person name="Louis A."/>
            <person name="Butcher S."/>
            <person name="Tsagkogeorga G."/>
            <person name="Konrad A."/>
            <person name="Singh S."/>
            <person name="Jensen M.F."/>
            <person name="Cong E.H."/>
            <person name="Eikeseth-Otteraa H."/>
            <person name="Noel B."/>
            <person name="Anthouard V."/>
            <person name="Porcel B.M."/>
            <person name="Kachouri-Lafond R."/>
            <person name="Nishino A."/>
            <person name="Ugolini M."/>
            <person name="Chourrout P."/>
            <person name="Nishida H."/>
            <person name="Aasland R."/>
            <person name="Huzurbazar S."/>
            <person name="Westhof E."/>
            <person name="Delsuc F."/>
            <person name="Lehrach H."/>
            <person name="Reinhardt R."/>
            <person name="Weissenbach J."/>
            <person name="Roy S.W."/>
            <person name="Artiguenave F."/>
            <person name="Postlethwait J.H."/>
            <person name="Manak J.R."/>
            <person name="Thompson E.M."/>
            <person name="Jaillon O."/>
            <person name="Du Pasquier L."/>
            <person name="Boudinot P."/>
            <person name="Liberles D.A."/>
            <person name="Volff J.N."/>
            <person name="Philippe H."/>
            <person name="Lenhard B."/>
            <person name="Roest Crollius H."/>
            <person name="Wincker P."/>
            <person name="Chourrout D."/>
        </authorList>
    </citation>
    <scope>NUCLEOTIDE SEQUENCE [LARGE SCALE GENOMIC DNA]</scope>
</reference>
<dbReference type="InParanoid" id="E4X020"/>
<name>E4X020_OIKDI</name>
<organism evidence="1">
    <name type="scientific">Oikopleura dioica</name>
    <name type="common">Tunicate</name>
    <dbReference type="NCBI Taxonomy" id="34765"/>
    <lineage>
        <taxon>Eukaryota</taxon>
        <taxon>Metazoa</taxon>
        <taxon>Chordata</taxon>
        <taxon>Tunicata</taxon>
        <taxon>Appendicularia</taxon>
        <taxon>Copelata</taxon>
        <taxon>Oikopleuridae</taxon>
        <taxon>Oikopleura</taxon>
    </lineage>
</organism>
<sequence length="395" mass="45974">MCLSDYVVAKNICSFVKLKKPKVRHFYRNDLPKLVLQRPDYSELAGVTDDFKLCLLDRRTFEKVSQCDEAEFIDIDFTMRIFEFILSAKLVDESRRIHFKIFYIENREIKLIPGCDFFLRNFFGKQLLIDDSTVASYNGHLIFLFPNHSMIESVFERDTTKLNDLYQTFVFTKNGGGQVFFSDEFEVTNAFTPFAHCVFGKYCFLERSHYMNHNLRVDTTAFELSENGKEWKEIDLSPFGDYFRTTPISIAPQIYEGESVLFNKTEKGHVTIDLFDFQRKIKTTILTYKAEEDFRVAYLSGRYLVAHVANWFYIPQSKLKIWSIDELVKRKQNPNHYSPHYEAQVAHNIFSECFVIAGDTGFLVRNNAPIDVAFLEFYDFAGPSLDVGALTGEAL</sequence>
<dbReference type="Proteomes" id="UP000011014">
    <property type="component" value="Unassembled WGS sequence"/>
</dbReference>
<protein>
    <submittedName>
        <fullName evidence="1">Uncharacterized protein</fullName>
    </submittedName>
</protein>
<gene>
    <name evidence="1" type="ORF">GSOID_T00015046001</name>
    <name evidence="2" type="ORF">GSOID_T00031329001</name>
</gene>
<keyword evidence="3" id="KW-1185">Reference proteome</keyword>
<dbReference type="Proteomes" id="UP000001307">
    <property type="component" value="Unassembled WGS sequence"/>
</dbReference>
<evidence type="ECO:0000313" key="1">
    <source>
        <dbReference type="EMBL" id="CBY23118.1"/>
    </source>
</evidence>
<dbReference type="AlphaFoldDB" id="E4X020"/>
<dbReference type="EMBL" id="FN653020">
    <property type="protein sequence ID" value="CBY23118.1"/>
    <property type="molecule type" value="Genomic_DNA"/>
</dbReference>